<dbReference type="Proteomes" id="UP000323011">
    <property type="component" value="Unassembled WGS sequence"/>
</dbReference>
<accession>A0A5A8C478</accession>
<evidence type="ECO:0000256" key="1">
    <source>
        <dbReference type="ARBA" id="ARBA00023121"/>
    </source>
</evidence>
<feature type="region of interest" description="Disordered" evidence="3">
    <location>
        <begin position="85"/>
        <end position="171"/>
    </location>
</feature>
<protein>
    <submittedName>
        <fullName evidence="4">Uncharacterized protein</fullName>
    </submittedName>
</protein>
<dbReference type="InterPro" id="IPR002110">
    <property type="entry name" value="Ankyrin_rpt"/>
</dbReference>
<keyword evidence="1" id="KW-0446">Lipid-binding</keyword>
<feature type="compositionally biased region" description="Gly residues" evidence="3">
    <location>
        <begin position="128"/>
        <end position="137"/>
    </location>
</feature>
<dbReference type="PROSITE" id="PS50297">
    <property type="entry name" value="ANK_REP_REGION"/>
    <property type="match status" value="1"/>
</dbReference>
<feature type="repeat" description="ANK" evidence="2">
    <location>
        <begin position="217"/>
        <end position="249"/>
    </location>
</feature>
<gene>
    <name evidence="4" type="ORF">FNF29_07262</name>
</gene>
<name>A0A5A8C478_CAFRO</name>
<dbReference type="Pfam" id="PF12796">
    <property type="entry name" value="Ank_2"/>
    <property type="match status" value="1"/>
</dbReference>
<dbReference type="Gene3D" id="1.25.40.20">
    <property type="entry name" value="Ankyrin repeat-containing domain"/>
    <property type="match status" value="1"/>
</dbReference>
<dbReference type="SUPFAM" id="SSF48403">
    <property type="entry name" value="Ankyrin repeat"/>
    <property type="match status" value="1"/>
</dbReference>
<feature type="region of interest" description="Disordered" evidence="3">
    <location>
        <begin position="1"/>
        <end position="25"/>
    </location>
</feature>
<organism evidence="4 5">
    <name type="scientific">Cafeteria roenbergensis</name>
    <name type="common">Marine flagellate</name>
    <dbReference type="NCBI Taxonomy" id="33653"/>
    <lineage>
        <taxon>Eukaryota</taxon>
        <taxon>Sar</taxon>
        <taxon>Stramenopiles</taxon>
        <taxon>Bigyra</taxon>
        <taxon>Opalozoa</taxon>
        <taxon>Bicosoecida</taxon>
        <taxon>Cafeteriaceae</taxon>
        <taxon>Cafeteria</taxon>
    </lineage>
</organism>
<evidence type="ECO:0000256" key="2">
    <source>
        <dbReference type="PROSITE-ProRule" id="PRU00023"/>
    </source>
</evidence>
<evidence type="ECO:0000256" key="3">
    <source>
        <dbReference type="SAM" id="MobiDB-lite"/>
    </source>
</evidence>
<dbReference type="GO" id="GO:0000062">
    <property type="term" value="F:fatty-acyl-CoA binding"/>
    <property type="evidence" value="ECO:0007669"/>
    <property type="project" value="TreeGrafter"/>
</dbReference>
<dbReference type="PANTHER" id="PTHR24119">
    <property type="entry name" value="ACYL-COA-BINDING DOMAIN-CONTAINING PROTEIN 6"/>
    <property type="match status" value="1"/>
</dbReference>
<keyword evidence="5" id="KW-1185">Reference proteome</keyword>
<feature type="repeat" description="ANK" evidence="2">
    <location>
        <begin position="250"/>
        <end position="283"/>
    </location>
</feature>
<keyword evidence="2" id="KW-0040">ANK repeat</keyword>
<proteinExistence type="predicted"/>
<dbReference type="PANTHER" id="PTHR24119:SF0">
    <property type="entry name" value="ACYL-COA-BINDING DOMAIN-CONTAINING PROTEIN 6"/>
    <property type="match status" value="1"/>
</dbReference>
<reference evidence="4 5" key="1">
    <citation type="submission" date="2019-07" db="EMBL/GenBank/DDBJ databases">
        <title>Genomes of Cafeteria roenbergensis.</title>
        <authorList>
            <person name="Fischer M.G."/>
            <person name="Hackl T."/>
            <person name="Roman M."/>
        </authorList>
    </citation>
    <scope>NUCLEOTIDE SEQUENCE [LARGE SCALE GENOMIC DNA]</scope>
    <source>
        <strain evidence="4 5">BVI</strain>
    </source>
</reference>
<dbReference type="EMBL" id="VLTN01000064">
    <property type="protein sequence ID" value="KAA0147615.1"/>
    <property type="molecule type" value="Genomic_DNA"/>
</dbReference>
<dbReference type="SMART" id="SM00248">
    <property type="entry name" value="ANK"/>
    <property type="match status" value="2"/>
</dbReference>
<dbReference type="InterPro" id="IPR036770">
    <property type="entry name" value="Ankyrin_rpt-contain_sf"/>
</dbReference>
<evidence type="ECO:0000313" key="5">
    <source>
        <dbReference type="Proteomes" id="UP000323011"/>
    </source>
</evidence>
<feature type="compositionally biased region" description="Basic and acidic residues" evidence="3">
    <location>
        <begin position="151"/>
        <end position="162"/>
    </location>
</feature>
<dbReference type="AlphaFoldDB" id="A0A5A8C478"/>
<feature type="compositionally biased region" description="Low complexity" evidence="3">
    <location>
        <begin position="85"/>
        <end position="94"/>
    </location>
</feature>
<comment type="caution">
    <text evidence="4">The sequence shown here is derived from an EMBL/GenBank/DDBJ whole genome shotgun (WGS) entry which is preliminary data.</text>
</comment>
<dbReference type="PROSITE" id="PS50088">
    <property type="entry name" value="ANK_REPEAT"/>
    <property type="match status" value="2"/>
</dbReference>
<evidence type="ECO:0000313" key="4">
    <source>
        <dbReference type="EMBL" id="KAA0147615.1"/>
    </source>
</evidence>
<sequence length="293" mass="30130">MDTFRTARSGFEEDGFHTGRSGATSARFETARSNFETARSNFETARSAFDTARGFEDPAPYKVDAGLGDMGVGTAVVGELERSLAAQPAAKPAAGHPRGGSGRETETDGGYTVPAAHEAHRAGPSPGHAGGIGGVGAGFEEFGESDPAGAAEHEARRSDPPPHRGAPGEVPVAPEAAAGALSSDAVKDVFSLARHNRVADLTALLDRGVPVDIADAHGNTILIVACQNGLKRVAKLALRRGCDIDARNSRGNTALHFCYAYGYGEGLGAYLVSKGADPAARNDAGFLPHEGIG</sequence>